<dbReference type="EMBL" id="JAWDIQ010000001">
    <property type="protein sequence ID" value="MDY0407932.1"/>
    <property type="molecule type" value="Genomic_DNA"/>
</dbReference>
<evidence type="ECO:0000313" key="6">
    <source>
        <dbReference type="EMBL" id="MDY0407932.1"/>
    </source>
</evidence>
<evidence type="ECO:0000256" key="4">
    <source>
        <dbReference type="ARBA" id="ARBA00023163"/>
    </source>
</evidence>
<dbReference type="SUPFAM" id="SSF53850">
    <property type="entry name" value="Periplasmic binding protein-like II"/>
    <property type="match status" value="1"/>
</dbReference>
<dbReference type="Gene3D" id="1.10.10.10">
    <property type="entry name" value="Winged helix-like DNA-binding domain superfamily/Winged helix DNA-binding domain"/>
    <property type="match status" value="1"/>
</dbReference>
<gene>
    <name evidence="6" type="ORF">RWD45_04055</name>
</gene>
<dbReference type="InterPro" id="IPR036390">
    <property type="entry name" value="WH_DNA-bd_sf"/>
</dbReference>
<accession>A0ABU5CNJ5</accession>
<keyword evidence="3" id="KW-0238">DNA-binding</keyword>
<comment type="similarity">
    <text evidence="1">Belongs to the LysR transcriptional regulatory family.</text>
</comment>
<dbReference type="PROSITE" id="PS50931">
    <property type="entry name" value="HTH_LYSR"/>
    <property type="match status" value="1"/>
</dbReference>
<dbReference type="InterPro" id="IPR005119">
    <property type="entry name" value="LysR_subst-bd"/>
</dbReference>
<dbReference type="Pfam" id="PF00126">
    <property type="entry name" value="HTH_1"/>
    <property type="match status" value="1"/>
</dbReference>
<keyword evidence="4" id="KW-0804">Transcription</keyword>
<dbReference type="InterPro" id="IPR050950">
    <property type="entry name" value="HTH-type_LysR_regulators"/>
</dbReference>
<dbReference type="PRINTS" id="PR00039">
    <property type="entry name" value="HTHLYSR"/>
</dbReference>
<dbReference type="InterPro" id="IPR036388">
    <property type="entry name" value="WH-like_DNA-bd_sf"/>
</dbReference>
<evidence type="ECO:0000313" key="7">
    <source>
        <dbReference type="Proteomes" id="UP001275315"/>
    </source>
</evidence>
<keyword evidence="7" id="KW-1185">Reference proteome</keyword>
<dbReference type="SUPFAM" id="SSF46785">
    <property type="entry name" value="Winged helix' DNA-binding domain"/>
    <property type="match status" value="1"/>
</dbReference>
<dbReference type="Pfam" id="PF03466">
    <property type="entry name" value="LysR_substrate"/>
    <property type="match status" value="1"/>
</dbReference>
<dbReference type="InterPro" id="IPR000847">
    <property type="entry name" value="LysR_HTH_N"/>
</dbReference>
<name>A0ABU5CNJ5_9BACI</name>
<sequence length="303" mass="34733">MEIRQLECFLEVCKELHFTRAAENLNISQPSLSQQIKNLEFEVGVPLFDRIGKRTALTEAGKILRHHSQRIFFELEQARSALQDLNGLQRGKLTIGSLLTTTHYLLPQVIFNFKKMYPNIALTVLGMRTGKIKKEILENNLDLGITFLPIENDELETISLFTEELALALPINHSLTNVEEIEWKVIEQIQTVLLPENYYLRMLIQSYCNEAGVYLKPTLEMTTLESIVQMVSEGIGATILPVPYLDFINNDKIVTVKLVNPTPMRQIGLLYRKDKYMCTATQIFINQLVDISKSLNIYKQEAK</sequence>
<dbReference type="PANTHER" id="PTHR30419">
    <property type="entry name" value="HTH-TYPE TRANSCRIPTIONAL REGULATOR YBHD"/>
    <property type="match status" value="1"/>
</dbReference>
<protein>
    <submittedName>
        <fullName evidence="6">LysR substrate-binding domain-containing protein</fullName>
    </submittedName>
</protein>
<dbReference type="PANTHER" id="PTHR30419:SF8">
    <property type="entry name" value="NITROGEN ASSIMILATION TRANSCRIPTIONAL ACTIVATOR-RELATED"/>
    <property type="match status" value="1"/>
</dbReference>
<feature type="domain" description="HTH lysR-type" evidence="5">
    <location>
        <begin position="1"/>
        <end position="58"/>
    </location>
</feature>
<dbReference type="Proteomes" id="UP001275315">
    <property type="component" value="Unassembled WGS sequence"/>
</dbReference>
<dbReference type="CDD" id="cd05466">
    <property type="entry name" value="PBP2_LTTR_substrate"/>
    <property type="match status" value="1"/>
</dbReference>
<evidence type="ECO:0000256" key="3">
    <source>
        <dbReference type="ARBA" id="ARBA00023125"/>
    </source>
</evidence>
<evidence type="ECO:0000259" key="5">
    <source>
        <dbReference type="PROSITE" id="PS50931"/>
    </source>
</evidence>
<dbReference type="RefSeq" id="WP_320378708.1">
    <property type="nucleotide sequence ID" value="NZ_JAWDIQ010000001.1"/>
</dbReference>
<dbReference type="Gene3D" id="3.40.190.290">
    <property type="match status" value="1"/>
</dbReference>
<organism evidence="6 7">
    <name type="scientific">Paracerasibacillus soli</name>
    <dbReference type="NCBI Taxonomy" id="480284"/>
    <lineage>
        <taxon>Bacteria</taxon>
        <taxon>Bacillati</taxon>
        <taxon>Bacillota</taxon>
        <taxon>Bacilli</taxon>
        <taxon>Bacillales</taxon>
        <taxon>Bacillaceae</taxon>
        <taxon>Paracerasibacillus</taxon>
    </lineage>
</organism>
<evidence type="ECO:0000256" key="2">
    <source>
        <dbReference type="ARBA" id="ARBA00023015"/>
    </source>
</evidence>
<reference evidence="6 7" key="1">
    <citation type="submission" date="2023-10" db="EMBL/GenBank/DDBJ databases">
        <title>Virgibacillus soli CC-YMP-6 genome.</title>
        <authorList>
            <person name="Miliotis G."/>
            <person name="Sengupta P."/>
            <person name="Hameed A."/>
            <person name="Chuvochina M."/>
            <person name="Mcdonagh F."/>
            <person name="Simpson A.C."/>
            <person name="Singh N.K."/>
            <person name="Rekha P.D."/>
            <person name="Raman K."/>
            <person name="Hugenholtz P."/>
            <person name="Venkateswaran K."/>
        </authorList>
    </citation>
    <scope>NUCLEOTIDE SEQUENCE [LARGE SCALE GENOMIC DNA]</scope>
    <source>
        <strain evidence="6 7">CC-YMP-6</strain>
    </source>
</reference>
<proteinExistence type="inferred from homology"/>
<keyword evidence="2" id="KW-0805">Transcription regulation</keyword>
<evidence type="ECO:0000256" key="1">
    <source>
        <dbReference type="ARBA" id="ARBA00009437"/>
    </source>
</evidence>
<comment type="caution">
    <text evidence="6">The sequence shown here is derived from an EMBL/GenBank/DDBJ whole genome shotgun (WGS) entry which is preliminary data.</text>
</comment>